<name>A0A8A4TVC0_SULCO</name>
<dbReference type="GO" id="GO:0004065">
    <property type="term" value="F:arylsulfatase activity"/>
    <property type="evidence" value="ECO:0007669"/>
    <property type="project" value="TreeGrafter"/>
</dbReference>
<dbReference type="Pfam" id="PF00884">
    <property type="entry name" value="Sulfatase"/>
    <property type="match status" value="1"/>
</dbReference>
<dbReference type="InterPro" id="IPR000917">
    <property type="entry name" value="Sulfatase_N"/>
</dbReference>
<evidence type="ECO:0000313" key="4">
    <source>
        <dbReference type="EMBL" id="QTD53307.1"/>
    </source>
</evidence>
<dbReference type="PROSITE" id="PS51257">
    <property type="entry name" value="PROKAR_LIPOPROTEIN"/>
    <property type="match status" value="1"/>
</dbReference>
<dbReference type="InterPro" id="IPR017850">
    <property type="entry name" value="Alkaline_phosphatase_core_sf"/>
</dbReference>
<feature type="domain" description="Sulfatase N-terminal" evidence="3">
    <location>
        <begin position="141"/>
        <end position="425"/>
    </location>
</feature>
<keyword evidence="2" id="KW-1133">Transmembrane helix</keyword>
<evidence type="ECO:0000256" key="2">
    <source>
        <dbReference type="SAM" id="Phobius"/>
    </source>
</evidence>
<gene>
    <name evidence="4" type="ORF">J3U87_12700</name>
</gene>
<dbReference type="InterPro" id="IPR050738">
    <property type="entry name" value="Sulfatase"/>
</dbReference>
<protein>
    <submittedName>
        <fullName evidence="4">Sulfatase</fullName>
    </submittedName>
</protein>
<dbReference type="PANTHER" id="PTHR42693:SF33">
    <property type="entry name" value="ARYLSULFATASE"/>
    <property type="match status" value="1"/>
</dbReference>
<dbReference type="KEGG" id="scor:J3U87_12700"/>
<dbReference type="RefSeq" id="WP_237383409.1">
    <property type="nucleotide sequence ID" value="NZ_CP071793.1"/>
</dbReference>
<evidence type="ECO:0000259" key="3">
    <source>
        <dbReference type="Pfam" id="PF00884"/>
    </source>
</evidence>
<comment type="similarity">
    <text evidence="1">Belongs to the sulfatase family.</text>
</comment>
<dbReference type="Proteomes" id="UP000663929">
    <property type="component" value="Chromosome"/>
</dbReference>
<keyword evidence="2" id="KW-0472">Membrane</keyword>
<sequence>MIVANRSRIPVLKGIWFYALALVMVAVLASCGRQPGYTLVAPETKVLEIDGRFIAGVEAPTPYARALPPNRRVWLWVGNRESGARTVRVHGAQPAVLNLPARSWSRHELSVTEPAATFAWEGEPLWFGEPFVLPEGTTDRPNVLLISIDTLRYDLFDSEHMPRLAASFALNGRLFERAYTTAPWTLPAHASMLTGLSPVKHGVRLPQQLLSDDAVTLAETMRDAGYYAMAFTEGNYVSGRYGLSQGFHDFVEDPPRMMEKDPEAISRLAPNMARLDRALVDSDQAPLFVFLHTYEVHCPYLPRDGRSDPEGIGMTGWLLEHEFDPPTPAQIDLLRDLYEGELAYTDGLIGPLVERLLARGDWTILLTSDHGEEFGEHGGLLHADTLYEEVMHVPFALAGAGIEPAPPSTDLVSILDIPPTIAAITKTPPRDDWEGRNLLSSEPSGATPTPHFGETFFLGPHVPAEDPRLVAVWQGQDKLIQSRKGETYGAELFRLDLDPLERQNRAESELQRRDALFLFMQAYLEGRGLDAGDVGELTPEQLEVMRSLGYAE</sequence>
<keyword evidence="5" id="KW-1185">Reference proteome</keyword>
<dbReference type="PANTHER" id="PTHR42693">
    <property type="entry name" value="ARYLSULFATASE FAMILY MEMBER"/>
    <property type="match status" value="1"/>
</dbReference>
<evidence type="ECO:0000313" key="5">
    <source>
        <dbReference type="Proteomes" id="UP000663929"/>
    </source>
</evidence>
<dbReference type="EMBL" id="CP071793">
    <property type="protein sequence ID" value="QTD53307.1"/>
    <property type="molecule type" value="Genomic_DNA"/>
</dbReference>
<feature type="transmembrane region" description="Helical" evidence="2">
    <location>
        <begin position="12"/>
        <end position="29"/>
    </location>
</feature>
<dbReference type="AlphaFoldDB" id="A0A8A4TVC0"/>
<organism evidence="4 5">
    <name type="scientific">Sulfidibacter corallicola</name>
    <dbReference type="NCBI Taxonomy" id="2818388"/>
    <lineage>
        <taxon>Bacteria</taxon>
        <taxon>Pseudomonadati</taxon>
        <taxon>Acidobacteriota</taxon>
        <taxon>Holophagae</taxon>
        <taxon>Acanthopleuribacterales</taxon>
        <taxon>Acanthopleuribacteraceae</taxon>
        <taxon>Sulfidibacter</taxon>
    </lineage>
</organism>
<dbReference type="CDD" id="cd16148">
    <property type="entry name" value="sulfatase_like"/>
    <property type="match status" value="1"/>
</dbReference>
<evidence type="ECO:0000256" key="1">
    <source>
        <dbReference type="ARBA" id="ARBA00008779"/>
    </source>
</evidence>
<accession>A0A8A4TVC0</accession>
<proteinExistence type="inferred from homology"/>
<dbReference type="Gene3D" id="3.40.720.10">
    <property type="entry name" value="Alkaline Phosphatase, subunit A"/>
    <property type="match status" value="1"/>
</dbReference>
<reference evidence="4" key="1">
    <citation type="submission" date="2021-03" db="EMBL/GenBank/DDBJ databases">
        <title>Acanthopleuribacteraceae sp. M133.</title>
        <authorList>
            <person name="Wang G."/>
        </authorList>
    </citation>
    <scope>NUCLEOTIDE SEQUENCE</scope>
    <source>
        <strain evidence="4">M133</strain>
    </source>
</reference>
<dbReference type="SUPFAM" id="SSF53649">
    <property type="entry name" value="Alkaline phosphatase-like"/>
    <property type="match status" value="1"/>
</dbReference>
<keyword evidence="2" id="KW-0812">Transmembrane</keyword>